<protein>
    <submittedName>
        <fullName evidence="2">Uncharacterized protein</fullName>
    </submittedName>
</protein>
<comment type="caution">
    <text evidence="2">The sequence shown here is derived from an EMBL/GenBank/DDBJ whole genome shotgun (WGS) entry which is preliminary data.</text>
</comment>
<evidence type="ECO:0000256" key="1">
    <source>
        <dbReference type="SAM" id="MobiDB-lite"/>
    </source>
</evidence>
<feature type="compositionally biased region" description="Acidic residues" evidence="1">
    <location>
        <begin position="1"/>
        <end position="11"/>
    </location>
</feature>
<accession>A0A5J4WDI0</accession>
<organism evidence="2 3">
    <name type="scientific">Streblomastix strix</name>
    <dbReference type="NCBI Taxonomy" id="222440"/>
    <lineage>
        <taxon>Eukaryota</taxon>
        <taxon>Metamonada</taxon>
        <taxon>Preaxostyla</taxon>
        <taxon>Oxymonadida</taxon>
        <taxon>Streblomastigidae</taxon>
        <taxon>Streblomastix</taxon>
    </lineage>
</organism>
<sequence>LDLLDVEENEMDKEKEMRRKNKYNSKGYKDDDDDDDEDVFDEWIKSKLENIIEEDVQTNIQTIPLSPALQNMLEQVLCGKIVRTLSPMSLSPKYSVIS</sequence>
<dbReference type="Proteomes" id="UP000324800">
    <property type="component" value="Unassembled WGS sequence"/>
</dbReference>
<feature type="region of interest" description="Disordered" evidence="1">
    <location>
        <begin position="1"/>
        <end position="36"/>
    </location>
</feature>
<gene>
    <name evidence="2" type="ORF">EZS28_011724</name>
</gene>
<dbReference type="EMBL" id="SNRW01002442">
    <property type="protein sequence ID" value="KAA6392746.1"/>
    <property type="molecule type" value="Genomic_DNA"/>
</dbReference>
<dbReference type="AlphaFoldDB" id="A0A5J4WDI0"/>
<feature type="non-terminal residue" evidence="2">
    <location>
        <position position="1"/>
    </location>
</feature>
<evidence type="ECO:0000313" key="2">
    <source>
        <dbReference type="EMBL" id="KAA6392746.1"/>
    </source>
</evidence>
<name>A0A5J4WDI0_9EUKA</name>
<evidence type="ECO:0000313" key="3">
    <source>
        <dbReference type="Proteomes" id="UP000324800"/>
    </source>
</evidence>
<reference evidence="2 3" key="1">
    <citation type="submission" date="2019-03" db="EMBL/GenBank/DDBJ databases">
        <title>Single cell metagenomics reveals metabolic interactions within the superorganism composed of flagellate Streblomastix strix and complex community of Bacteroidetes bacteria on its surface.</title>
        <authorList>
            <person name="Treitli S.C."/>
            <person name="Kolisko M."/>
            <person name="Husnik F."/>
            <person name="Keeling P."/>
            <person name="Hampl V."/>
        </authorList>
    </citation>
    <scope>NUCLEOTIDE SEQUENCE [LARGE SCALE GENOMIC DNA]</scope>
    <source>
        <strain evidence="2">ST1C</strain>
    </source>
</reference>
<proteinExistence type="predicted"/>